<keyword evidence="3" id="KW-1185">Reference proteome</keyword>
<dbReference type="PANTHER" id="PTHR43433:SF5">
    <property type="entry name" value="AB HYDROLASE-1 DOMAIN-CONTAINING PROTEIN"/>
    <property type="match status" value="1"/>
</dbReference>
<feature type="domain" description="AB hydrolase-1" evidence="1">
    <location>
        <begin position="60"/>
        <end position="290"/>
    </location>
</feature>
<evidence type="ECO:0000313" key="3">
    <source>
        <dbReference type="Proteomes" id="UP001207918"/>
    </source>
</evidence>
<dbReference type="Proteomes" id="UP001207918">
    <property type="component" value="Unassembled WGS sequence"/>
</dbReference>
<dbReference type="RefSeq" id="WP_265764983.1">
    <property type="nucleotide sequence ID" value="NZ_JAGGJA010000003.1"/>
</dbReference>
<dbReference type="InterPro" id="IPR000073">
    <property type="entry name" value="AB_hydrolase_1"/>
</dbReference>
<evidence type="ECO:0000259" key="1">
    <source>
        <dbReference type="Pfam" id="PF12697"/>
    </source>
</evidence>
<dbReference type="EMBL" id="JAGGJA010000003">
    <property type="protein sequence ID" value="MCW9706279.1"/>
    <property type="molecule type" value="Genomic_DNA"/>
</dbReference>
<dbReference type="SUPFAM" id="SSF53474">
    <property type="entry name" value="alpha/beta-Hydrolases"/>
    <property type="match status" value="1"/>
</dbReference>
<sequence length="308" mass="33470">MEVKKIWGLSLVFITVAAILMAVPNATFAQVDKKTGYASVNGLKIYYEVHGDLDSEETPLLILHGSFMSAEAMAPLTERFATSRPVIAITQRGHGRTGAAPGSLTYKKLADDATGVLEALDVETADVLGYSMGATAAIAMAVYHPERVGKQIILSGTYRRDGWYPEALKAMAQMTPEMFAETPMEAEYKRLSPTPESFSTLVKKMKGLDAEPYGWPENDIRAIDGKTMIVVGDADGVELEHAIRLFELRGGGDREAAAKGFMNESPEARLTILPATSHIGIMARAELIVDLVTPFLEDDIPPMPEGFF</sequence>
<protein>
    <submittedName>
        <fullName evidence="2">Alpha/beta hydrolase</fullName>
    </submittedName>
</protein>
<organism evidence="2 3">
    <name type="scientific">Fodinibius salsisoli</name>
    <dbReference type="NCBI Taxonomy" id="2820877"/>
    <lineage>
        <taxon>Bacteria</taxon>
        <taxon>Pseudomonadati</taxon>
        <taxon>Balneolota</taxon>
        <taxon>Balneolia</taxon>
        <taxon>Balneolales</taxon>
        <taxon>Balneolaceae</taxon>
        <taxon>Fodinibius</taxon>
    </lineage>
</organism>
<reference evidence="2 3" key="1">
    <citation type="submission" date="2021-03" db="EMBL/GenBank/DDBJ databases">
        <title>Aliifodinibius sp. nov., a new bacterium isolated from saline soil.</title>
        <authorList>
            <person name="Galisteo C."/>
            <person name="De La Haba R."/>
            <person name="Sanchez-Porro C."/>
            <person name="Ventosa A."/>
        </authorList>
    </citation>
    <scope>NUCLEOTIDE SEQUENCE [LARGE SCALE GENOMIC DNA]</scope>
    <source>
        <strain evidence="2 3">1BSP15-2V2</strain>
    </source>
</reference>
<accession>A0ABT3PK07</accession>
<dbReference type="InterPro" id="IPR029058">
    <property type="entry name" value="AB_hydrolase_fold"/>
</dbReference>
<dbReference type="Pfam" id="PF12697">
    <property type="entry name" value="Abhydrolase_6"/>
    <property type="match status" value="1"/>
</dbReference>
<dbReference type="PANTHER" id="PTHR43433">
    <property type="entry name" value="HYDROLASE, ALPHA/BETA FOLD FAMILY PROTEIN"/>
    <property type="match status" value="1"/>
</dbReference>
<dbReference type="InterPro" id="IPR050471">
    <property type="entry name" value="AB_hydrolase"/>
</dbReference>
<gene>
    <name evidence="2" type="ORF">J6I44_05415</name>
</gene>
<comment type="caution">
    <text evidence="2">The sequence shown here is derived from an EMBL/GenBank/DDBJ whole genome shotgun (WGS) entry which is preliminary data.</text>
</comment>
<dbReference type="GO" id="GO:0016787">
    <property type="term" value="F:hydrolase activity"/>
    <property type="evidence" value="ECO:0007669"/>
    <property type="project" value="UniProtKB-KW"/>
</dbReference>
<proteinExistence type="predicted"/>
<dbReference type="Gene3D" id="3.40.50.1820">
    <property type="entry name" value="alpha/beta hydrolase"/>
    <property type="match status" value="1"/>
</dbReference>
<name>A0ABT3PK07_9BACT</name>
<keyword evidence="2" id="KW-0378">Hydrolase</keyword>
<evidence type="ECO:0000313" key="2">
    <source>
        <dbReference type="EMBL" id="MCW9706279.1"/>
    </source>
</evidence>